<accession>A0A0D0QA76</accession>
<keyword evidence="3" id="KW-1185">Reference proteome</keyword>
<reference evidence="2 3" key="1">
    <citation type="submission" date="2013-01" db="EMBL/GenBank/DDBJ databases">
        <authorList>
            <person name="Fiebig A."/>
            <person name="Goeker M."/>
            <person name="Klenk H.-P.P."/>
        </authorList>
    </citation>
    <scope>NUCLEOTIDE SEQUENCE [LARGE SCALE GENOMIC DNA]</scope>
    <source>
        <strain evidence="2 3">DSM 24838</strain>
    </source>
</reference>
<name>A0A0D0QA76_9RHOB</name>
<gene>
    <name evidence="2" type="ORF">Wenmar_00152</name>
</gene>
<evidence type="ECO:0000259" key="1">
    <source>
        <dbReference type="Pfam" id="PF11860"/>
    </source>
</evidence>
<dbReference type="EMBL" id="AONG01000002">
    <property type="protein sequence ID" value="KIQ71374.1"/>
    <property type="molecule type" value="Genomic_DNA"/>
</dbReference>
<evidence type="ECO:0000313" key="2">
    <source>
        <dbReference type="EMBL" id="KIQ71374.1"/>
    </source>
</evidence>
<protein>
    <recommendedName>
        <fullName evidence="1">N-acetylmuramidase domain-containing protein</fullName>
    </recommendedName>
</protein>
<dbReference type="Pfam" id="PF11860">
    <property type="entry name" value="Muramidase"/>
    <property type="match status" value="1"/>
</dbReference>
<dbReference type="AlphaFoldDB" id="A0A0D0QA76"/>
<comment type="caution">
    <text evidence="2">The sequence shown here is derived from an EMBL/GenBank/DDBJ whole genome shotgun (WGS) entry which is preliminary data.</text>
</comment>
<dbReference type="RefSeq" id="WP_018303449.1">
    <property type="nucleotide sequence ID" value="NZ_KB902298.1"/>
</dbReference>
<dbReference type="STRING" id="1123501.Wenmar_00152"/>
<dbReference type="eggNOG" id="COG3409">
    <property type="taxonomic scope" value="Bacteria"/>
</dbReference>
<dbReference type="InterPro" id="IPR024408">
    <property type="entry name" value="Muramidase"/>
</dbReference>
<feature type="domain" description="N-acetylmuramidase" evidence="1">
    <location>
        <begin position="22"/>
        <end position="194"/>
    </location>
</feature>
<proteinExistence type="predicted"/>
<organism evidence="2 3">
    <name type="scientific">Wenxinia marina DSM 24838</name>
    <dbReference type="NCBI Taxonomy" id="1123501"/>
    <lineage>
        <taxon>Bacteria</taxon>
        <taxon>Pseudomonadati</taxon>
        <taxon>Pseudomonadota</taxon>
        <taxon>Alphaproteobacteria</taxon>
        <taxon>Rhodobacterales</taxon>
        <taxon>Roseobacteraceae</taxon>
        <taxon>Wenxinia</taxon>
    </lineage>
</organism>
<sequence>MAFSPDVLDAVDRVAAERGIEAAALRAVVEIESGGRATSDVDGRPMPLILYEYHVFHRWPALSAANRAEAVRQRLAAARWGDIPYPSSQSERYALLRRAAAIDEQAAHAACSWGVGQVLGENAEWLGFGTPRRLAERAMEGVEGQLAVMLAFIERRGLLAKLAAHDWRGFTRVYNGPGQVEAYSGKIAAAYRRHAGREAVELDPRAPRLDMKGGP</sequence>
<evidence type="ECO:0000313" key="3">
    <source>
        <dbReference type="Proteomes" id="UP000035100"/>
    </source>
</evidence>
<dbReference type="Proteomes" id="UP000035100">
    <property type="component" value="Unassembled WGS sequence"/>
</dbReference>